<feature type="domain" description="Cation efflux protein transmembrane" evidence="12">
    <location>
        <begin position="163"/>
        <end position="375"/>
    </location>
</feature>
<protein>
    <recommendedName>
        <fullName evidence="12">Cation efflux protein transmembrane domain-containing protein</fullName>
    </recommendedName>
</protein>
<sequence>MLRICVRRSRIRITLPKACPVLLTRKGHLHISTGVRVESSGINKHHSNKVHVEVNELQKQAEIEKAAIQELEKNPQYQKLAEAFNTHDHVHLRESETEQNDLISLGTIRDYNSKREHVHESSSSNLHSHTHSHGHTHSHATHNPLLVLSTEQIRKNAGVRITWVGLGVNVGIAIGKFFGGIVFHSQALFADAIHAISDMVSDLLTLLSVGLAANKPTSDYPYGYGKIETVGSLAVSTILAMAGISIGWSSLCALVGPIIPHAIIDTLGNLGHTHTYSEDIIEDVTDINAAWIAAASIAAKEWIFRATRKIAIDTSSNVLMANAWHHRVDSLTSLVALVAISTGYLVNIQSLDTIGGLIVSGLIIKAGGEGMCIAIKELIDQSVSHDDPRYLEIEALVKDTLNKMISNNNSKKPYGLKELTLLSSGPNLRGHLTLEVPLQKWGNVLGLNEFEIVTHHLRDILTNDLSNLRRLDIEYVEAKKEEENDQEKKSQNYKENVLFKHNHAHTHN</sequence>
<gene>
    <name evidence="13" type="primary">SMKI13G2990</name>
    <name evidence="13" type="ORF">SMKI_13G2990</name>
</gene>
<evidence type="ECO:0000256" key="3">
    <source>
        <dbReference type="ARBA" id="ARBA00022434"/>
    </source>
</evidence>
<accession>A0AA35IRN0</accession>
<keyword evidence="9" id="KW-0472">Membrane</keyword>
<evidence type="ECO:0000313" key="13">
    <source>
        <dbReference type="EMBL" id="CAI4035648.1"/>
    </source>
</evidence>
<comment type="function">
    <text evidence="10">Mitochondrial metal transporter involved in mitochondrial iron accumulation.</text>
</comment>
<proteinExistence type="inferred from homology"/>
<comment type="subcellular location">
    <subcellularLocation>
        <location evidence="1">Membrane</location>
        <topology evidence="1">Multi-pass membrane protein</topology>
    </subcellularLocation>
</comment>
<evidence type="ECO:0000256" key="2">
    <source>
        <dbReference type="ARBA" id="ARBA00008873"/>
    </source>
</evidence>
<evidence type="ECO:0000259" key="12">
    <source>
        <dbReference type="Pfam" id="PF01545"/>
    </source>
</evidence>
<keyword evidence="5" id="KW-0410">Iron transport</keyword>
<dbReference type="EMBL" id="OX365769">
    <property type="protein sequence ID" value="CAI4035648.1"/>
    <property type="molecule type" value="Genomic_DNA"/>
</dbReference>
<dbReference type="FunFam" id="1.20.1510.10:FF:000013">
    <property type="entry name" value="Cation efflux family protein"/>
    <property type="match status" value="1"/>
</dbReference>
<feature type="compositionally biased region" description="Basic and acidic residues" evidence="11">
    <location>
        <begin position="480"/>
        <end position="492"/>
    </location>
</feature>
<keyword evidence="3" id="KW-0408">Iron</keyword>
<dbReference type="GO" id="GO:0008324">
    <property type="term" value="F:monoatomic cation transmembrane transporter activity"/>
    <property type="evidence" value="ECO:0007669"/>
    <property type="project" value="InterPro"/>
</dbReference>
<comment type="similarity">
    <text evidence="2">Belongs to the cation diffusion facilitator (CDF) transporter (TC 2.A.4) family. SLC30A subfamily.</text>
</comment>
<dbReference type="InterPro" id="IPR050291">
    <property type="entry name" value="CDF_Transporter"/>
</dbReference>
<dbReference type="InterPro" id="IPR002524">
    <property type="entry name" value="Cation_efflux"/>
</dbReference>
<dbReference type="GO" id="GO:0005739">
    <property type="term" value="C:mitochondrion"/>
    <property type="evidence" value="ECO:0007669"/>
    <property type="project" value="UniProtKB-ARBA"/>
</dbReference>
<name>A0AA35IRN0_SACMI</name>
<evidence type="ECO:0000256" key="7">
    <source>
        <dbReference type="ARBA" id="ARBA00022989"/>
    </source>
</evidence>
<dbReference type="PANTHER" id="PTHR43840">
    <property type="entry name" value="MITOCHONDRIAL METAL TRANSPORTER 1-RELATED"/>
    <property type="match status" value="1"/>
</dbReference>
<keyword evidence="14" id="KW-1185">Reference proteome</keyword>
<evidence type="ECO:0000256" key="10">
    <source>
        <dbReference type="ARBA" id="ARBA00055037"/>
    </source>
</evidence>
<dbReference type="GO" id="GO:0006879">
    <property type="term" value="P:intracellular iron ion homeostasis"/>
    <property type="evidence" value="ECO:0007669"/>
    <property type="project" value="UniProtKB-KW"/>
</dbReference>
<dbReference type="AlphaFoldDB" id="A0AA35IRN0"/>
<evidence type="ECO:0000256" key="5">
    <source>
        <dbReference type="ARBA" id="ARBA00022496"/>
    </source>
</evidence>
<dbReference type="Pfam" id="PF01545">
    <property type="entry name" value="Cation_efflux"/>
    <property type="match status" value="1"/>
</dbReference>
<dbReference type="InterPro" id="IPR058533">
    <property type="entry name" value="Cation_efflux_TM"/>
</dbReference>
<dbReference type="Gene3D" id="1.20.1510.10">
    <property type="entry name" value="Cation efflux protein transmembrane domain"/>
    <property type="match status" value="1"/>
</dbReference>
<dbReference type="NCBIfam" id="TIGR01297">
    <property type="entry name" value="CDF"/>
    <property type="match status" value="1"/>
</dbReference>
<evidence type="ECO:0000256" key="1">
    <source>
        <dbReference type="ARBA" id="ARBA00004141"/>
    </source>
</evidence>
<feature type="region of interest" description="Disordered" evidence="11">
    <location>
        <begin position="114"/>
        <end position="140"/>
    </location>
</feature>
<evidence type="ECO:0000313" key="14">
    <source>
        <dbReference type="Proteomes" id="UP001161438"/>
    </source>
</evidence>
<evidence type="ECO:0000256" key="6">
    <source>
        <dbReference type="ARBA" id="ARBA00022692"/>
    </source>
</evidence>
<dbReference type="Proteomes" id="UP001161438">
    <property type="component" value="Chromosome 13"/>
</dbReference>
<feature type="region of interest" description="Disordered" evidence="11">
    <location>
        <begin position="480"/>
        <end position="508"/>
    </location>
</feature>
<keyword evidence="3" id="KW-0409">Iron storage</keyword>
<organism evidence="13 14">
    <name type="scientific">Saccharomyces mikatae IFO 1815</name>
    <dbReference type="NCBI Taxonomy" id="226126"/>
    <lineage>
        <taxon>Eukaryota</taxon>
        <taxon>Fungi</taxon>
        <taxon>Dikarya</taxon>
        <taxon>Ascomycota</taxon>
        <taxon>Saccharomycotina</taxon>
        <taxon>Saccharomycetes</taxon>
        <taxon>Saccharomycetales</taxon>
        <taxon>Saccharomycetaceae</taxon>
        <taxon>Saccharomyces</taxon>
    </lineage>
</organism>
<keyword evidence="4" id="KW-0813">Transport</keyword>
<evidence type="ECO:0000256" key="11">
    <source>
        <dbReference type="SAM" id="MobiDB-lite"/>
    </source>
</evidence>
<dbReference type="GO" id="GO:0016020">
    <property type="term" value="C:membrane"/>
    <property type="evidence" value="ECO:0007669"/>
    <property type="project" value="UniProtKB-SubCell"/>
</dbReference>
<feature type="compositionally biased region" description="Basic residues" evidence="11">
    <location>
        <begin position="128"/>
        <end position="140"/>
    </location>
</feature>
<dbReference type="SUPFAM" id="SSF161111">
    <property type="entry name" value="Cation efflux protein transmembrane domain-like"/>
    <property type="match status" value="1"/>
</dbReference>
<reference evidence="13" key="1">
    <citation type="submission" date="2022-10" db="EMBL/GenBank/DDBJ databases">
        <authorList>
            <person name="Byrne P K."/>
        </authorList>
    </citation>
    <scope>NUCLEOTIDE SEQUENCE</scope>
    <source>
        <strain evidence="13">IFO1815</strain>
    </source>
</reference>
<evidence type="ECO:0000256" key="9">
    <source>
        <dbReference type="ARBA" id="ARBA00023136"/>
    </source>
</evidence>
<dbReference type="GO" id="GO:0006826">
    <property type="term" value="P:iron ion transport"/>
    <property type="evidence" value="ECO:0007669"/>
    <property type="project" value="UniProtKB-KW"/>
</dbReference>
<dbReference type="GeneID" id="80920522"/>
<dbReference type="RefSeq" id="XP_056078768.1">
    <property type="nucleotide sequence ID" value="XM_056224895.1"/>
</dbReference>
<evidence type="ECO:0000256" key="8">
    <source>
        <dbReference type="ARBA" id="ARBA00023065"/>
    </source>
</evidence>
<keyword evidence="6" id="KW-0812">Transmembrane</keyword>
<dbReference type="InterPro" id="IPR027469">
    <property type="entry name" value="Cation_efflux_TMD_sf"/>
</dbReference>
<evidence type="ECO:0000256" key="4">
    <source>
        <dbReference type="ARBA" id="ARBA00022448"/>
    </source>
</evidence>
<keyword evidence="8" id="KW-0406">Ion transport</keyword>
<keyword evidence="7" id="KW-1133">Transmembrane helix</keyword>
<dbReference type="PANTHER" id="PTHR43840:SF15">
    <property type="entry name" value="MITOCHONDRIAL METAL TRANSPORTER 1-RELATED"/>
    <property type="match status" value="1"/>
</dbReference>